<gene>
    <name evidence="3" type="ORF">INT47_013195</name>
</gene>
<keyword evidence="4" id="KW-1185">Reference proteome</keyword>
<dbReference type="GO" id="GO:0003824">
    <property type="term" value="F:catalytic activity"/>
    <property type="evidence" value="ECO:0007669"/>
    <property type="project" value="InterPro"/>
</dbReference>
<comment type="caution">
    <text evidence="3">The sequence shown here is derived from an EMBL/GenBank/DDBJ whole genome shotgun (WGS) entry which is preliminary data.</text>
</comment>
<evidence type="ECO:0000313" key="4">
    <source>
        <dbReference type="Proteomes" id="UP000603453"/>
    </source>
</evidence>
<dbReference type="InterPro" id="IPR005135">
    <property type="entry name" value="Endo/exonuclease/phosphatase"/>
</dbReference>
<dbReference type="Proteomes" id="UP000603453">
    <property type="component" value="Unassembled WGS sequence"/>
</dbReference>
<sequence>MLTTNNPHISNDSVPESFSTPTTCSPPPSKGPNILKIGTLNCRGLRKTAEPATSNQFIRYLRTQSFDLLALQETHASTTDIGNLFHTQFQAISSYWSHYCGIVCFSPTLRLSEPSWDHTQRCLTVTVSHLDDLFDPVSVTVIYAPADYRSRQAFLLPSQLNLPDSPSRSILLGDFNYSYTTTISPNNFLTAPASWLQYLKDNFQDSVLVTNQFHQPTFHRGSSSSCIDYIFLSNDITMSCLAPSYSFIQPVWSDHMLLSITLDLPPMSRDDDTVPSTPNVGKGIWRAHPRLAASKRFRRQLAQTLTDSLTSFPSNLDVQTKWDELKRITKSVCRKFSSKQAYSLSTVEKILQKKRSGLTTQILRDPTSQAALSPLLKIVEHQLASIQQHHTDTLALRSGLHWREQGEVSAGYLKRTISQRQSKTIFRSILHPGTSVLHSDLPGMLDAAKTFYSELYSPDPIAPAALDEMLQSLPDTLTLPESDQYLLARSIDWDELCDGVSRCPKQSSPGIDGLPYEILKLLFYHSGCRDILLQVYNDALHHGKFPSSWLQTCVSLLPKKGDLTDLKNWRPISLINTDAKVFTRILTNRIVNCVDSIITPFQSGFLHGRFIADNGLLMKLLMAHARSSDSSAICLLLDQEKAYDRVHPEYLRRVMLHFGFPIGITSCISRLFFSTSLQLNINGHLTESIPQLRGLRQGDPLSPVLFNLAFEPFLRRVLHDPLFTGFSLPPSLSVPASIDHQVKLLAYADDVACFLQSPEDLHRLNQHLHTYSAASNARINFHKTESFALSGRNSIYHSVWRTPLVQSRIEKWHDSTALAPILYLGYPIFHSPNQRNVYQDLLLSKIKSACDIHSHRSLSFRGRVTIANNLILSKLWYVLRVVSVTKKFLNDVISVISGFVSRRCFPRISFDTMTLPRSSGGLGLLNPFVQQSSLQFRWIVPLVALSSLDSEFWSSSDFSRSFVLPLLADYLIMLLESSSNLTVNNSCGI</sequence>
<accession>A0A8H7QHR4</accession>
<dbReference type="SUPFAM" id="SSF56672">
    <property type="entry name" value="DNA/RNA polymerases"/>
    <property type="match status" value="1"/>
</dbReference>
<feature type="region of interest" description="Disordered" evidence="1">
    <location>
        <begin position="1"/>
        <end position="32"/>
    </location>
</feature>
<feature type="compositionally biased region" description="Polar residues" evidence="1">
    <location>
        <begin position="1"/>
        <end position="14"/>
    </location>
</feature>
<name>A0A8H7QHR4_9FUNG</name>
<feature type="domain" description="Reverse transcriptase" evidence="2">
    <location>
        <begin position="538"/>
        <end position="828"/>
    </location>
</feature>
<dbReference type="PROSITE" id="PS50878">
    <property type="entry name" value="RT_POL"/>
    <property type="match status" value="1"/>
</dbReference>
<proteinExistence type="predicted"/>
<dbReference type="PANTHER" id="PTHR31635:SF196">
    <property type="entry name" value="REVERSE TRANSCRIPTASE DOMAIN-CONTAINING PROTEIN-RELATED"/>
    <property type="match status" value="1"/>
</dbReference>
<dbReference type="OrthoDB" id="2288491at2759"/>
<evidence type="ECO:0000259" key="2">
    <source>
        <dbReference type="PROSITE" id="PS50878"/>
    </source>
</evidence>
<dbReference type="Gene3D" id="3.60.10.10">
    <property type="entry name" value="Endonuclease/exonuclease/phosphatase"/>
    <property type="match status" value="1"/>
</dbReference>
<evidence type="ECO:0000313" key="3">
    <source>
        <dbReference type="EMBL" id="KAG2192693.1"/>
    </source>
</evidence>
<organism evidence="3 4">
    <name type="scientific">Mucor saturninus</name>
    <dbReference type="NCBI Taxonomy" id="64648"/>
    <lineage>
        <taxon>Eukaryota</taxon>
        <taxon>Fungi</taxon>
        <taxon>Fungi incertae sedis</taxon>
        <taxon>Mucoromycota</taxon>
        <taxon>Mucoromycotina</taxon>
        <taxon>Mucoromycetes</taxon>
        <taxon>Mucorales</taxon>
        <taxon>Mucorineae</taxon>
        <taxon>Mucoraceae</taxon>
        <taxon>Mucor</taxon>
    </lineage>
</organism>
<dbReference type="InterPro" id="IPR036691">
    <property type="entry name" value="Endo/exonu/phosph_ase_sf"/>
</dbReference>
<dbReference type="AlphaFoldDB" id="A0A8H7QHR4"/>
<protein>
    <recommendedName>
        <fullName evidence="2">Reverse transcriptase domain-containing protein</fullName>
    </recommendedName>
</protein>
<dbReference type="Pfam" id="PF00078">
    <property type="entry name" value="RVT_1"/>
    <property type="match status" value="1"/>
</dbReference>
<dbReference type="CDD" id="cd01650">
    <property type="entry name" value="RT_nLTR_like"/>
    <property type="match status" value="1"/>
</dbReference>
<dbReference type="Pfam" id="PF03372">
    <property type="entry name" value="Exo_endo_phos"/>
    <property type="match status" value="1"/>
</dbReference>
<dbReference type="PANTHER" id="PTHR31635">
    <property type="entry name" value="REVERSE TRANSCRIPTASE DOMAIN-CONTAINING PROTEIN-RELATED"/>
    <property type="match status" value="1"/>
</dbReference>
<evidence type="ECO:0000256" key="1">
    <source>
        <dbReference type="SAM" id="MobiDB-lite"/>
    </source>
</evidence>
<dbReference type="SUPFAM" id="SSF56219">
    <property type="entry name" value="DNase I-like"/>
    <property type="match status" value="1"/>
</dbReference>
<dbReference type="InterPro" id="IPR043502">
    <property type="entry name" value="DNA/RNA_pol_sf"/>
</dbReference>
<dbReference type="EMBL" id="JAEPRD010000275">
    <property type="protein sequence ID" value="KAG2192693.1"/>
    <property type="molecule type" value="Genomic_DNA"/>
</dbReference>
<reference evidence="3" key="1">
    <citation type="submission" date="2020-12" db="EMBL/GenBank/DDBJ databases">
        <title>Metabolic potential, ecology and presence of endohyphal bacteria is reflected in genomic diversity of Mucoromycotina.</title>
        <authorList>
            <person name="Muszewska A."/>
            <person name="Okrasinska A."/>
            <person name="Steczkiewicz K."/>
            <person name="Drgas O."/>
            <person name="Orlowska M."/>
            <person name="Perlinska-Lenart U."/>
            <person name="Aleksandrzak-Piekarczyk T."/>
            <person name="Szatraj K."/>
            <person name="Zielenkiewicz U."/>
            <person name="Pilsyk S."/>
            <person name="Malc E."/>
            <person name="Mieczkowski P."/>
            <person name="Kruszewska J.S."/>
            <person name="Biernat P."/>
            <person name="Pawlowska J."/>
        </authorList>
    </citation>
    <scope>NUCLEOTIDE SEQUENCE</scope>
    <source>
        <strain evidence="3">WA0000017839</strain>
    </source>
</reference>
<dbReference type="InterPro" id="IPR000477">
    <property type="entry name" value="RT_dom"/>
</dbReference>